<dbReference type="Proteomes" id="UP000736787">
    <property type="component" value="Unassembled WGS sequence"/>
</dbReference>
<sequence>MEPDIVLPHWRMQSIFVQRISQQPKANRLIKHVRF</sequence>
<accession>A0A8T1EG16</accession>
<comment type="caution">
    <text evidence="1">The sequence shown here is derived from an EMBL/GenBank/DDBJ whole genome shotgun (WGS) entry which is preliminary data.</text>
</comment>
<dbReference type="AlphaFoldDB" id="A0A8T1EG16"/>
<proteinExistence type="predicted"/>
<organism evidence="1 2">
    <name type="scientific">Phytophthora cactorum</name>
    <dbReference type="NCBI Taxonomy" id="29920"/>
    <lineage>
        <taxon>Eukaryota</taxon>
        <taxon>Sar</taxon>
        <taxon>Stramenopiles</taxon>
        <taxon>Oomycota</taxon>
        <taxon>Peronosporomycetes</taxon>
        <taxon>Peronosporales</taxon>
        <taxon>Peronosporaceae</taxon>
        <taxon>Phytophthora</taxon>
    </lineage>
</organism>
<dbReference type="EMBL" id="RCMK01000052">
    <property type="protein sequence ID" value="KAG2951457.1"/>
    <property type="molecule type" value="Genomic_DNA"/>
</dbReference>
<gene>
    <name evidence="1" type="ORF">PC117_g3608</name>
</gene>
<reference evidence="1" key="1">
    <citation type="submission" date="2018-10" db="EMBL/GenBank/DDBJ databases">
        <title>Effector identification in a new, highly contiguous assembly of the strawberry crown rot pathogen Phytophthora cactorum.</title>
        <authorList>
            <person name="Armitage A.D."/>
            <person name="Nellist C.F."/>
            <person name="Bates H."/>
            <person name="Vickerstaff R.J."/>
            <person name="Harrison R.J."/>
        </authorList>
    </citation>
    <scope>NUCLEOTIDE SEQUENCE</scope>
    <source>
        <strain evidence="1">4040</strain>
    </source>
</reference>
<protein>
    <submittedName>
        <fullName evidence="1">Uncharacterized protein</fullName>
    </submittedName>
</protein>
<evidence type="ECO:0000313" key="1">
    <source>
        <dbReference type="EMBL" id="KAG2951457.1"/>
    </source>
</evidence>
<name>A0A8T1EG16_9STRA</name>
<evidence type="ECO:0000313" key="2">
    <source>
        <dbReference type="Proteomes" id="UP000736787"/>
    </source>
</evidence>